<organism evidence="2">
    <name type="scientific">Mimivirus LCMiAC02</name>
    <dbReference type="NCBI Taxonomy" id="2506609"/>
    <lineage>
        <taxon>Viruses</taxon>
        <taxon>Varidnaviria</taxon>
        <taxon>Bamfordvirae</taxon>
        <taxon>Nucleocytoviricota</taxon>
        <taxon>Megaviricetes</taxon>
        <taxon>Imitervirales</taxon>
        <taxon>Mimiviridae</taxon>
        <taxon>Klosneuvirinae</taxon>
    </lineage>
</organism>
<keyword evidence="1" id="KW-1133">Transmembrane helix</keyword>
<evidence type="ECO:0000256" key="1">
    <source>
        <dbReference type="SAM" id="Phobius"/>
    </source>
</evidence>
<sequence length="449" mass="52580">MSVYIYFLKIFGFRGLISKTDIPEDSKEKEQHDILEINIDTNYNLEIKNKHKQKTLYRTKYFRIPFNILYITFVLYNIIWPCLYIIVLIIMRYDLKYLYSNAFTYLFLIQYIIGLRYHHKDHFSTKLKKHRTASIIIIGILLLGLIVSITLSIGFILLIVYGINMNLYTDLYNGSDTIGKIFLCISIFINKIYAYNTFFINMITFATVFTTHKVDIQNYTTILDGYIEHNENGLTIKSITGNYIELKEKHSESINLLNNMFTMLTLFGIIGSFFTIKYYNTSYVDPFHYINIVFFLLTGTIYIYVMRVVKDTVLHISSNVNSSKFSNRFLKRSFLEDLVLLDDAYDKENTEFLNVGPKISMRYVKLVQGTDDNNRKLDSIIDIVMRLIIKISENSEGTDWIILDKKLGGEWEKFNLFGFDIDDDTLMKKIIAIICGIGMILNLYKIIGF</sequence>
<proteinExistence type="predicted"/>
<gene>
    <name evidence="2" type="ORF">LCMiAC02_03790</name>
</gene>
<accession>A0A4D5XEV6</accession>
<name>A0A4D5XEV6_9VIRU</name>
<evidence type="ECO:0000313" key="2">
    <source>
        <dbReference type="EMBL" id="QBK89284.1"/>
    </source>
</evidence>
<feature type="transmembrane region" description="Helical" evidence="1">
    <location>
        <begin position="135"/>
        <end position="163"/>
    </location>
</feature>
<feature type="transmembrane region" description="Helical" evidence="1">
    <location>
        <begin position="256"/>
        <end position="276"/>
    </location>
</feature>
<dbReference type="EMBL" id="MK500412">
    <property type="protein sequence ID" value="QBK89284.1"/>
    <property type="molecule type" value="Genomic_DNA"/>
</dbReference>
<reference evidence="2" key="1">
    <citation type="journal article" date="2019" name="MBio">
        <title>Virus Genomes from Deep Sea Sediments Expand the Ocean Megavirome and Support Independent Origins of Viral Gigantism.</title>
        <authorList>
            <person name="Backstrom D."/>
            <person name="Yutin N."/>
            <person name="Jorgensen S.L."/>
            <person name="Dharamshi J."/>
            <person name="Homa F."/>
            <person name="Zaremba-Niedwiedzka K."/>
            <person name="Spang A."/>
            <person name="Wolf Y.I."/>
            <person name="Koonin E.V."/>
            <person name="Ettema T.J."/>
        </authorList>
    </citation>
    <scope>NUCLEOTIDE SEQUENCE</scope>
</reference>
<feature type="transmembrane region" description="Helical" evidence="1">
    <location>
        <begin position="430"/>
        <end position="447"/>
    </location>
</feature>
<feature type="transmembrane region" description="Helical" evidence="1">
    <location>
        <begin position="97"/>
        <end position="114"/>
    </location>
</feature>
<feature type="transmembrane region" description="Helical" evidence="1">
    <location>
        <begin position="288"/>
        <end position="305"/>
    </location>
</feature>
<feature type="transmembrane region" description="Helical" evidence="1">
    <location>
        <begin position="68"/>
        <end position="91"/>
    </location>
</feature>
<keyword evidence="1" id="KW-0812">Transmembrane</keyword>
<keyword evidence="1" id="KW-0472">Membrane</keyword>
<feature type="transmembrane region" description="Helical" evidence="1">
    <location>
        <begin position="178"/>
        <end position="195"/>
    </location>
</feature>
<protein>
    <submittedName>
        <fullName evidence="2">Uncharacterized protein</fullName>
    </submittedName>
</protein>